<evidence type="ECO:0000256" key="2">
    <source>
        <dbReference type="ARBA" id="ARBA00010492"/>
    </source>
</evidence>
<evidence type="ECO:0000256" key="4">
    <source>
        <dbReference type="ARBA" id="ARBA00035129"/>
    </source>
</evidence>
<comment type="similarity">
    <text evidence="2">Belongs to the mitochondrion-specific ribosomal protein mS41 family.</text>
</comment>
<evidence type="ECO:0000313" key="8">
    <source>
        <dbReference type="Proteomes" id="UP000518752"/>
    </source>
</evidence>
<evidence type="ECO:0000313" key="7">
    <source>
        <dbReference type="EMBL" id="KAF5382331.1"/>
    </source>
</evidence>
<comment type="caution">
    <text evidence="7">The sequence shown here is derived from an EMBL/GenBank/DDBJ whole genome shotgun (WGS) entry which is preliminary data.</text>
</comment>
<dbReference type="InterPro" id="IPR019083">
    <property type="entry name" value="SAM_Ribosomal_mS41"/>
</dbReference>
<dbReference type="PANTHER" id="PTHR28235:SF1">
    <property type="entry name" value="SMALL RIBOSOMAL SUBUNIT PROTEIN MS41"/>
    <property type="match status" value="1"/>
</dbReference>
<feature type="compositionally biased region" description="Basic residues" evidence="5">
    <location>
        <begin position="125"/>
        <end position="142"/>
    </location>
</feature>
<gene>
    <name evidence="7" type="ORF">D9757_008444</name>
</gene>
<name>A0A8H5HFS0_9AGAR</name>
<dbReference type="AlphaFoldDB" id="A0A8H5HFS0"/>
<proteinExistence type="inferred from homology"/>
<evidence type="ECO:0000256" key="5">
    <source>
        <dbReference type="SAM" id="MobiDB-lite"/>
    </source>
</evidence>
<keyword evidence="3" id="KW-0496">Mitochondrion</keyword>
<dbReference type="EMBL" id="JAACJN010000053">
    <property type="protein sequence ID" value="KAF5382331.1"/>
    <property type="molecule type" value="Genomic_DNA"/>
</dbReference>
<keyword evidence="8" id="KW-1185">Reference proteome</keyword>
<organism evidence="7 8">
    <name type="scientific">Collybiopsis confluens</name>
    <dbReference type="NCBI Taxonomy" id="2823264"/>
    <lineage>
        <taxon>Eukaryota</taxon>
        <taxon>Fungi</taxon>
        <taxon>Dikarya</taxon>
        <taxon>Basidiomycota</taxon>
        <taxon>Agaricomycotina</taxon>
        <taxon>Agaricomycetes</taxon>
        <taxon>Agaricomycetidae</taxon>
        <taxon>Agaricales</taxon>
        <taxon>Marasmiineae</taxon>
        <taxon>Omphalotaceae</taxon>
        <taxon>Collybiopsis</taxon>
    </lineage>
</organism>
<comment type="subcellular location">
    <subcellularLocation>
        <location evidence="1">Mitochondrion</location>
    </subcellularLocation>
</comment>
<dbReference type="SMART" id="SM01238">
    <property type="entry name" value="IGR"/>
    <property type="match status" value="1"/>
</dbReference>
<dbReference type="OrthoDB" id="18595at2759"/>
<sequence>MLSLAAKTSGSLRSFLPLWKRTMVNRALNKSVPPPTEFIVSPTDFLKKIGREMDSKMTFAPETWDDFWRLSGLEMRKAGMTVKDRRYTLWCMSKYRQGVPIEEFAHETKPKKTVRGWGPSVQNGKRIRSKIPKHLRGKSKTA</sequence>
<evidence type="ECO:0000259" key="6">
    <source>
        <dbReference type="SMART" id="SM01238"/>
    </source>
</evidence>
<feature type="domain" description="Small ribosomal subunit protein mS41 SAM" evidence="6">
    <location>
        <begin position="42"/>
        <end position="98"/>
    </location>
</feature>
<accession>A0A8H5HFS0</accession>
<dbReference type="GO" id="GO:0005739">
    <property type="term" value="C:mitochondrion"/>
    <property type="evidence" value="ECO:0007669"/>
    <property type="project" value="UniProtKB-SubCell"/>
</dbReference>
<evidence type="ECO:0000256" key="1">
    <source>
        <dbReference type="ARBA" id="ARBA00004173"/>
    </source>
</evidence>
<protein>
    <recommendedName>
        <fullName evidence="4">Small ribosomal subunit protein mS41</fullName>
    </recommendedName>
</protein>
<feature type="region of interest" description="Disordered" evidence="5">
    <location>
        <begin position="110"/>
        <end position="142"/>
    </location>
</feature>
<dbReference type="InterPro" id="IPR039603">
    <property type="entry name" value="Ribosomal_mS41"/>
</dbReference>
<dbReference type="PANTHER" id="PTHR28235">
    <property type="entry name" value="PROTEIN FYV4, MITOCHONDRIAL"/>
    <property type="match status" value="1"/>
</dbReference>
<reference evidence="7 8" key="1">
    <citation type="journal article" date="2020" name="ISME J.">
        <title>Uncovering the hidden diversity of litter-decomposition mechanisms in mushroom-forming fungi.</title>
        <authorList>
            <person name="Floudas D."/>
            <person name="Bentzer J."/>
            <person name="Ahren D."/>
            <person name="Johansson T."/>
            <person name="Persson P."/>
            <person name="Tunlid A."/>
        </authorList>
    </citation>
    <scope>NUCLEOTIDE SEQUENCE [LARGE SCALE GENOMIC DNA]</scope>
    <source>
        <strain evidence="7 8">CBS 406.79</strain>
    </source>
</reference>
<dbReference type="Proteomes" id="UP000518752">
    <property type="component" value="Unassembled WGS sequence"/>
</dbReference>
<dbReference type="Pfam" id="PF09597">
    <property type="entry name" value="SAM_Ribosomal_mS41"/>
    <property type="match status" value="1"/>
</dbReference>
<evidence type="ECO:0000256" key="3">
    <source>
        <dbReference type="ARBA" id="ARBA00023128"/>
    </source>
</evidence>